<sequence>MFGGDDFFGSQRSPAHPTSILRDGPYDEFMMDPFAMLGGLEMLERALNVNSSASKPLHIGGIFPCRKLTETNGTVPVARLRSRTRVLHQISAITDLMKSLKYAVRMY</sequence>
<name>A0AAD5NDJ6_PARTN</name>
<evidence type="ECO:0000313" key="3">
    <source>
        <dbReference type="Proteomes" id="UP001196413"/>
    </source>
</evidence>
<gene>
    <name evidence="2" type="ORF">KIN20_025956</name>
</gene>
<organism evidence="2 3">
    <name type="scientific">Parelaphostrongylus tenuis</name>
    <name type="common">Meningeal worm</name>
    <dbReference type="NCBI Taxonomy" id="148309"/>
    <lineage>
        <taxon>Eukaryota</taxon>
        <taxon>Metazoa</taxon>
        <taxon>Ecdysozoa</taxon>
        <taxon>Nematoda</taxon>
        <taxon>Chromadorea</taxon>
        <taxon>Rhabditida</taxon>
        <taxon>Rhabditina</taxon>
        <taxon>Rhabditomorpha</taxon>
        <taxon>Strongyloidea</taxon>
        <taxon>Metastrongylidae</taxon>
        <taxon>Parelaphostrongylus</taxon>
    </lineage>
</organism>
<dbReference type="AlphaFoldDB" id="A0AAD5NDJ6"/>
<evidence type="ECO:0000256" key="1">
    <source>
        <dbReference type="SAM" id="MobiDB-lite"/>
    </source>
</evidence>
<dbReference type="EMBL" id="JAHQIW010005311">
    <property type="protein sequence ID" value="KAJ1365579.1"/>
    <property type="molecule type" value="Genomic_DNA"/>
</dbReference>
<keyword evidence="3" id="KW-1185">Reference proteome</keyword>
<comment type="caution">
    <text evidence="2">The sequence shown here is derived from an EMBL/GenBank/DDBJ whole genome shotgun (WGS) entry which is preliminary data.</text>
</comment>
<reference evidence="2" key="1">
    <citation type="submission" date="2021-06" db="EMBL/GenBank/DDBJ databases">
        <title>Parelaphostrongylus tenuis whole genome reference sequence.</title>
        <authorList>
            <person name="Garwood T.J."/>
            <person name="Larsen P.A."/>
            <person name="Fountain-Jones N.M."/>
            <person name="Garbe J.R."/>
            <person name="Macchietto M.G."/>
            <person name="Kania S.A."/>
            <person name="Gerhold R.W."/>
            <person name="Richards J.E."/>
            <person name="Wolf T.M."/>
        </authorList>
    </citation>
    <scope>NUCLEOTIDE SEQUENCE</scope>
    <source>
        <strain evidence="2">MNPRO001-30</strain>
        <tissue evidence="2">Meninges</tissue>
    </source>
</reference>
<protein>
    <submittedName>
        <fullName evidence="2">Uncharacterized protein</fullName>
    </submittedName>
</protein>
<feature type="region of interest" description="Disordered" evidence="1">
    <location>
        <begin position="1"/>
        <end position="22"/>
    </location>
</feature>
<accession>A0AAD5NDJ6</accession>
<evidence type="ECO:0000313" key="2">
    <source>
        <dbReference type="EMBL" id="KAJ1365579.1"/>
    </source>
</evidence>
<proteinExistence type="predicted"/>
<dbReference type="Proteomes" id="UP001196413">
    <property type="component" value="Unassembled WGS sequence"/>
</dbReference>